<evidence type="ECO:0000259" key="1">
    <source>
        <dbReference type="Pfam" id="PF05099"/>
    </source>
</evidence>
<dbReference type="Gene3D" id="1.10.3680.10">
    <property type="entry name" value="TerB-like"/>
    <property type="match status" value="1"/>
</dbReference>
<dbReference type="RefSeq" id="WP_027261529.1">
    <property type="nucleotide sequence ID" value="NZ_FPAW01000004.1"/>
</dbReference>
<organism evidence="2 3">
    <name type="scientific">Sedimentitalea nanhaiensis</name>
    <dbReference type="NCBI Taxonomy" id="999627"/>
    <lineage>
        <taxon>Bacteria</taxon>
        <taxon>Pseudomonadati</taxon>
        <taxon>Pseudomonadota</taxon>
        <taxon>Alphaproteobacteria</taxon>
        <taxon>Rhodobacterales</taxon>
        <taxon>Paracoccaceae</taxon>
        <taxon>Sedimentitalea</taxon>
    </lineage>
</organism>
<reference evidence="2 3" key="1">
    <citation type="submission" date="2016-10" db="EMBL/GenBank/DDBJ databases">
        <authorList>
            <person name="de Groot N.N."/>
        </authorList>
    </citation>
    <scope>NUCLEOTIDE SEQUENCE [LARGE SCALE GENOMIC DNA]</scope>
    <source>
        <strain evidence="2 3">CGMCC 1.10959</strain>
    </source>
</reference>
<sequence>MGLFSRLRSDDTGPADQASEVARSVLSMPFLIAAADGRMDDTELHQILNISTYSPIFLSIGVERTLILARDIVRQLRAEGGQKVFERAAASLSPELRETALCFAIRIALADGRLDPGEQEMLIAMAKRLEIAEARCIQIFEVIAMMQRPAG</sequence>
<dbReference type="Proteomes" id="UP000182466">
    <property type="component" value="Unassembled WGS sequence"/>
</dbReference>
<name>A0A1I6ZHM7_9RHOB</name>
<dbReference type="InterPro" id="IPR029024">
    <property type="entry name" value="TerB-like"/>
</dbReference>
<proteinExistence type="predicted"/>
<evidence type="ECO:0000313" key="3">
    <source>
        <dbReference type="Proteomes" id="UP000182466"/>
    </source>
</evidence>
<accession>A0A1I6ZHM7</accession>
<keyword evidence="3" id="KW-1185">Reference proteome</keyword>
<dbReference type="EMBL" id="FPAW01000004">
    <property type="protein sequence ID" value="SFT62207.1"/>
    <property type="molecule type" value="Genomic_DNA"/>
</dbReference>
<feature type="domain" description="Co-chaperone DjlA N-terminal" evidence="1">
    <location>
        <begin position="80"/>
        <end position="139"/>
    </location>
</feature>
<dbReference type="InterPro" id="IPR007791">
    <property type="entry name" value="DjlA_N"/>
</dbReference>
<dbReference type="CDD" id="cd07176">
    <property type="entry name" value="terB"/>
    <property type="match status" value="1"/>
</dbReference>
<evidence type="ECO:0000313" key="2">
    <source>
        <dbReference type="EMBL" id="SFT62207.1"/>
    </source>
</evidence>
<dbReference type="eggNOG" id="ENOG5034BS9">
    <property type="taxonomic scope" value="Bacteria"/>
</dbReference>
<protein>
    <submittedName>
        <fullName evidence="2">Tellurite resistance protein</fullName>
    </submittedName>
</protein>
<dbReference type="Pfam" id="PF05099">
    <property type="entry name" value="TerB"/>
    <property type="match status" value="1"/>
</dbReference>
<gene>
    <name evidence="2" type="ORF">SAMN05216236_104117</name>
</gene>
<dbReference type="AlphaFoldDB" id="A0A1I6ZHM7"/>
<dbReference type="STRING" id="999627.SAMN05216236_104117"/>
<dbReference type="SUPFAM" id="SSF158682">
    <property type="entry name" value="TerB-like"/>
    <property type="match status" value="1"/>
</dbReference>